<dbReference type="EMBL" id="JANRMI010000001">
    <property type="protein sequence ID" value="MDG0815456.1"/>
    <property type="molecule type" value="Genomic_DNA"/>
</dbReference>
<accession>A0ABT6DF31</accession>
<sequence>MTSKMLSKTLLSKFIAILILFISAISEAQEFILIQAPGASPIDFIETAKNTKGVRTIVDLQIEKIQTNASQEEKLFTLGEQLGRPASELIQEIEILHRSAPLTQVSLSFLADLSEKVLTTSLKKPEASFFKDLSCQSQFLTEEVTNAPCKTLKVDLPTIRRQWPQAQALLIESQLLYLNEQNLSPEVLPERSYHWTLLANSAQSISFYGTYDQFLQQRLVMENFIEGTCEGFSTRIDDFQLNSKALIFFSKDCTKRVHRPIQKTQFANWMENNQKWVYPLSGLLVGGAIFAAQGKTLVIDKP</sequence>
<gene>
    <name evidence="1" type="ORF">NWE73_03715</name>
</gene>
<proteinExistence type="predicted"/>
<dbReference type="Proteomes" id="UP001152321">
    <property type="component" value="Unassembled WGS sequence"/>
</dbReference>
<comment type="caution">
    <text evidence="1">The sequence shown here is derived from an EMBL/GenBank/DDBJ whole genome shotgun (WGS) entry which is preliminary data.</text>
</comment>
<reference evidence="1" key="1">
    <citation type="submission" date="2022-08" db="EMBL/GenBank/DDBJ databases">
        <title>Novel Bdellovibrio Species Isolated from Svalbard: Designation Bdellovibrio svalbardensis.</title>
        <authorList>
            <person name="Mitchell R.J."/>
            <person name="Choi S.Y."/>
        </authorList>
    </citation>
    <scope>NUCLEOTIDE SEQUENCE</scope>
    <source>
        <strain evidence="1">PAP01</strain>
    </source>
</reference>
<evidence type="ECO:0000313" key="2">
    <source>
        <dbReference type="Proteomes" id="UP001152321"/>
    </source>
</evidence>
<dbReference type="RefSeq" id="WP_277576931.1">
    <property type="nucleotide sequence ID" value="NZ_JANRMI010000001.1"/>
</dbReference>
<name>A0ABT6DF31_9BACT</name>
<organism evidence="1 2">
    <name type="scientific">Bdellovibrio svalbardensis</name>
    <dbReference type="NCBI Taxonomy" id="2972972"/>
    <lineage>
        <taxon>Bacteria</taxon>
        <taxon>Pseudomonadati</taxon>
        <taxon>Bdellovibrionota</taxon>
        <taxon>Bdellovibrionia</taxon>
        <taxon>Bdellovibrionales</taxon>
        <taxon>Pseudobdellovibrionaceae</taxon>
        <taxon>Bdellovibrio</taxon>
    </lineage>
</organism>
<protein>
    <submittedName>
        <fullName evidence="1">Uncharacterized protein</fullName>
    </submittedName>
</protein>
<keyword evidence="2" id="KW-1185">Reference proteome</keyword>
<evidence type="ECO:0000313" key="1">
    <source>
        <dbReference type="EMBL" id="MDG0815456.1"/>
    </source>
</evidence>